<feature type="region of interest" description="Disordered" evidence="1">
    <location>
        <begin position="425"/>
        <end position="452"/>
    </location>
</feature>
<accession>A0AAE0BG82</accession>
<feature type="region of interest" description="Disordered" evidence="1">
    <location>
        <begin position="279"/>
        <end position="302"/>
    </location>
</feature>
<organism evidence="2 3">
    <name type="scientific">Cymbomonas tetramitiformis</name>
    <dbReference type="NCBI Taxonomy" id="36881"/>
    <lineage>
        <taxon>Eukaryota</taxon>
        <taxon>Viridiplantae</taxon>
        <taxon>Chlorophyta</taxon>
        <taxon>Pyramimonadophyceae</taxon>
        <taxon>Pyramimonadales</taxon>
        <taxon>Pyramimonadaceae</taxon>
        <taxon>Cymbomonas</taxon>
    </lineage>
</organism>
<feature type="compositionally biased region" description="Acidic residues" evidence="1">
    <location>
        <begin position="292"/>
        <end position="302"/>
    </location>
</feature>
<sequence>MHCAVYEYNAEQLGEHRELVVNLCDWESCKTSHSFKEKELIRADFDGIYYYGLVIGKAKKANLLVCIFEDGHIYFNFKVSELQVYTGVDEAAEKYSDGLKIAFNFTNFLGRFKGARKRYTLFQNHGKKQKVSGPQGSQDSEAENTDKLTGACELATVLPSEQLTVGSNKNDLPQIGMVIYFIVERKQILKAEIVAVNVCLKSCDPEWLTVKWIFDGTEHKGNLTTFKKAASKKLSQEDFKAAVRTNLYNSFKVVYGPGEESISLKALASRLYPVTKQKAKNPAAAKTKKDEEDSETEMDEVDPETLTKNTYLIVLAPMPPDDHAFTVLLEKGPSRHLHLVRCKSNYDPASNKVLFQYLKPLDGTYRYRNSHLISTDAAHKQGFKFRGIEDWMEFHEAEIMLVWEPTQPSDENSIPKNMMSLLKKRVKHVPEAESEQEEDEAAGVSETANAAD</sequence>
<gene>
    <name evidence="2" type="ORF">CYMTET_54411</name>
</gene>
<evidence type="ECO:0000256" key="1">
    <source>
        <dbReference type="SAM" id="MobiDB-lite"/>
    </source>
</evidence>
<evidence type="ECO:0000313" key="3">
    <source>
        <dbReference type="Proteomes" id="UP001190700"/>
    </source>
</evidence>
<dbReference type="AlphaFoldDB" id="A0AAE0BG82"/>
<proteinExistence type="predicted"/>
<reference evidence="2 3" key="1">
    <citation type="journal article" date="2015" name="Genome Biol. Evol.">
        <title>Comparative Genomics of a Bacterivorous Green Alga Reveals Evolutionary Causalities and Consequences of Phago-Mixotrophic Mode of Nutrition.</title>
        <authorList>
            <person name="Burns J.A."/>
            <person name="Paasch A."/>
            <person name="Narechania A."/>
            <person name="Kim E."/>
        </authorList>
    </citation>
    <scope>NUCLEOTIDE SEQUENCE [LARGE SCALE GENOMIC DNA]</scope>
    <source>
        <strain evidence="2 3">PLY_AMNH</strain>
    </source>
</reference>
<protein>
    <submittedName>
        <fullName evidence="2">Uncharacterized protein</fullName>
    </submittedName>
</protein>
<keyword evidence="3" id="KW-1185">Reference proteome</keyword>
<name>A0AAE0BG82_9CHLO</name>
<dbReference type="Proteomes" id="UP001190700">
    <property type="component" value="Unassembled WGS sequence"/>
</dbReference>
<feature type="compositionally biased region" description="Acidic residues" evidence="1">
    <location>
        <begin position="432"/>
        <end position="441"/>
    </location>
</feature>
<comment type="caution">
    <text evidence="2">The sequence shown here is derived from an EMBL/GenBank/DDBJ whole genome shotgun (WGS) entry which is preliminary data.</text>
</comment>
<dbReference type="EMBL" id="LGRX02035303">
    <property type="protein sequence ID" value="KAK3235380.1"/>
    <property type="molecule type" value="Genomic_DNA"/>
</dbReference>
<evidence type="ECO:0000313" key="2">
    <source>
        <dbReference type="EMBL" id="KAK3235380.1"/>
    </source>
</evidence>